<accession>A0ABV0D377</accession>
<reference evidence="1 2" key="1">
    <citation type="submission" date="2024-05" db="EMBL/GenBank/DDBJ databases">
        <authorList>
            <person name="Park S."/>
        </authorList>
    </citation>
    <scope>NUCLEOTIDE SEQUENCE [LARGE SCALE GENOMIC DNA]</scope>
    <source>
        <strain evidence="1 2">DGU5</strain>
    </source>
</reference>
<proteinExistence type="predicted"/>
<name>A0ABV0D377_9SPHN</name>
<evidence type="ECO:0000313" key="1">
    <source>
        <dbReference type="EMBL" id="MEN7538400.1"/>
    </source>
</evidence>
<keyword evidence="2" id="KW-1185">Reference proteome</keyword>
<dbReference type="EMBL" id="JBDLBR010000005">
    <property type="protein sequence ID" value="MEN7538400.1"/>
    <property type="molecule type" value="Genomic_DNA"/>
</dbReference>
<protein>
    <recommendedName>
        <fullName evidence="3">Glycosyltransferase</fullName>
    </recommendedName>
</protein>
<dbReference type="Proteomes" id="UP001484535">
    <property type="component" value="Unassembled WGS sequence"/>
</dbReference>
<gene>
    <name evidence="1" type="ORF">ABDJ38_14550</name>
</gene>
<evidence type="ECO:0008006" key="3">
    <source>
        <dbReference type="Google" id="ProtNLM"/>
    </source>
</evidence>
<dbReference type="RefSeq" id="WP_346785854.1">
    <property type="nucleotide sequence ID" value="NZ_JBDLBR010000005.1"/>
</dbReference>
<comment type="caution">
    <text evidence="1">The sequence shown here is derived from an EMBL/GenBank/DDBJ whole genome shotgun (WGS) entry which is preliminary data.</text>
</comment>
<sequence>MSGNSTPRGRSNDETARHAAANPAILETPPIAPHGESLVLFTEIGNAQLLRCLVAIKSLHAQLGRGRVALLDDGTLTGADRAVLAHHCGDPEIIAPADTGPGWRALETLLKRRGSAYWLWLSGDSVTIGPVPEIEQAIAINASFLLPLEGSANHPEPLSDFARAAFPDGPVSGEVMARLESRLARIDRPGWRYVQSDAGLMGFAAGGPGIRFAAACRAELEELIGADDVNGPEAAQVAASLLLASESRTVLLPQERYRHGGATGWNDGTSFLHFSGGDRHAGEHYAQASQIAIEALRSR</sequence>
<organism evidence="1 2">
    <name type="scientific">Aurantiacibacter flavus</name>
    <dbReference type="NCBI Taxonomy" id="3145232"/>
    <lineage>
        <taxon>Bacteria</taxon>
        <taxon>Pseudomonadati</taxon>
        <taxon>Pseudomonadota</taxon>
        <taxon>Alphaproteobacteria</taxon>
        <taxon>Sphingomonadales</taxon>
        <taxon>Erythrobacteraceae</taxon>
        <taxon>Aurantiacibacter</taxon>
    </lineage>
</organism>
<evidence type="ECO:0000313" key="2">
    <source>
        <dbReference type="Proteomes" id="UP001484535"/>
    </source>
</evidence>